<gene>
    <name evidence="2" type="ORF">LC1Nh_0695</name>
</gene>
<dbReference type="RefSeq" id="WP_153550325.1">
    <property type="nucleotide sequence ID" value="NZ_CP040089.1"/>
</dbReference>
<evidence type="ECO:0000313" key="2">
    <source>
        <dbReference type="EMBL" id="QGA80584.1"/>
    </source>
</evidence>
<dbReference type="EMBL" id="CP040089">
    <property type="protein sequence ID" value="QGA80584.1"/>
    <property type="molecule type" value="Genomic_DNA"/>
</dbReference>
<evidence type="ECO:0000259" key="1">
    <source>
        <dbReference type="Pfam" id="PF00085"/>
    </source>
</evidence>
<evidence type="ECO:0000313" key="3">
    <source>
        <dbReference type="Proteomes" id="UP000377803"/>
    </source>
</evidence>
<dbReference type="SUPFAM" id="SSF52833">
    <property type="entry name" value="Thioredoxin-like"/>
    <property type="match status" value="1"/>
</dbReference>
<dbReference type="Proteomes" id="UP000377803">
    <property type="component" value="Chromosome"/>
</dbReference>
<dbReference type="InterPro" id="IPR013766">
    <property type="entry name" value="Thioredoxin_domain"/>
</dbReference>
<dbReference type="KEGG" id="ncon:LC1Nh_0695"/>
<accession>A0A5Q0UG85</accession>
<dbReference type="Pfam" id="PF00085">
    <property type="entry name" value="Thioredoxin"/>
    <property type="match status" value="1"/>
</dbReference>
<dbReference type="AlphaFoldDB" id="A0A5Q0UG85"/>
<dbReference type="InterPro" id="IPR036249">
    <property type="entry name" value="Thioredoxin-like_sf"/>
</dbReference>
<name>A0A5Q0UG85_9ARCH</name>
<dbReference type="GeneID" id="42365083"/>
<proteinExistence type="predicted"/>
<protein>
    <recommendedName>
        <fullName evidence="1">Thioredoxin domain-containing protein</fullName>
    </recommendedName>
</protein>
<feature type="domain" description="Thioredoxin" evidence="1">
    <location>
        <begin position="3"/>
        <end position="47"/>
    </location>
</feature>
<dbReference type="Gene3D" id="3.40.30.10">
    <property type="entry name" value="Glutaredoxin"/>
    <property type="match status" value="1"/>
</dbReference>
<organism evidence="2 3">
    <name type="scientific">Candidatus Nanohalobium constans</name>
    <dbReference type="NCBI Taxonomy" id="2565781"/>
    <lineage>
        <taxon>Archaea</taxon>
        <taxon>Candidatus Nanohalarchaeota</taxon>
        <taxon>Candidatus Nanohalobia</taxon>
        <taxon>Candidatus Nanohalobiales</taxon>
        <taxon>Candidatus Nanohalobiaceae</taxon>
        <taxon>Candidatus Nanohalobium</taxon>
    </lineage>
</organism>
<dbReference type="OrthoDB" id="371830at2157"/>
<sequence length="88" mass="10255">MTLYEFFGDGCPHCEKMAPKVDQLEEEEDVEVEQLEVWNNQENAEKQKELDDGKCGGVPFFYNTESEEWICGETELDTLKDWADSREV</sequence>
<keyword evidence="3" id="KW-1185">Reference proteome</keyword>
<reference evidence="3" key="1">
    <citation type="submission" date="2019-05" db="EMBL/GenBank/DDBJ databases">
        <title>Candidatus Nanohalobium constans, a novel model system to study the DPANN nano-sized archaea: genomic and physiological characterization of a nanoarchaeon co-cultured with its chitinotrophic host.</title>
        <authorList>
            <person name="La Cono V."/>
            <person name="Arcadi E."/>
            <person name="Crisafi F."/>
            <person name="Denaro R."/>
            <person name="La Spada G."/>
            <person name="Messina E."/>
            <person name="Smedile F."/>
            <person name="Toshchakov S.V."/>
            <person name="Shevchenko M.A."/>
            <person name="Golyshin P.N."/>
            <person name="Golyshina O.V."/>
            <person name="Ferrer M."/>
            <person name="Rohde M."/>
            <person name="Mushegian A."/>
            <person name="Sorokin D.Y."/>
            <person name="Giuliano L."/>
            <person name="Yakimov M.M."/>
        </authorList>
    </citation>
    <scope>NUCLEOTIDE SEQUENCE [LARGE SCALE GENOMIC DNA]</scope>
    <source>
        <strain evidence="3">LC1Nh</strain>
    </source>
</reference>